<evidence type="ECO:0008006" key="3">
    <source>
        <dbReference type="Google" id="ProtNLM"/>
    </source>
</evidence>
<keyword evidence="1" id="KW-0812">Transmembrane</keyword>
<keyword evidence="1" id="KW-1133">Transmembrane helix</keyword>
<feature type="non-terminal residue" evidence="2">
    <location>
        <position position="55"/>
    </location>
</feature>
<evidence type="ECO:0000256" key="1">
    <source>
        <dbReference type="SAM" id="Phobius"/>
    </source>
</evidence>
<sequence>MQYSPSRLTTTQCRDAGLALTLIFLLVGYINMQSSFILLAIVVMVLAMLAPGLFR</sequence>
<feature type="transmembrane region" description="Helical" evidence="1">
    <location>
        <begin position="36"/>
        <end position="54"/>
    </location>
</feature>
<dbReference type="EMBL" id="UINC01197724">
    <property type="protein sequence ID" value="SVE15351.1"/>
    <property type="molecule type" value="Genomic_DNA"/>
</dbReference>
<feature type="transmembrane region" description="Helical" evidence="1">
    <location>
        <begin position="12"/>
        <end position="30"/>
    </location>
</feature>
<keyword evidence="1" id="KW-0472">Membrane</keyword>
<accession>A0A383B652</accession>
<evidence type="ECO:0000313" key="2">
    <source>
        <dbReference type="EMBL" id="SVE15351.1"/>
    </source>
</evidence>
<name>A0A383B652_9ZZZZ</name>
<organism evidence="2">
    <name type="scientific">marine metagenome</name>
    <dbReference type="NCBI Taxonomy" id="408172"/>
    <lineage>
        <taxon>unclassified sequences</taxon>
        <taxon>metagenomes</taxon>
        <taxon>ecological metagenomes</taxon>
    </lineage>
</organism>
<proteinExistence type="predicted"/>
<reference evidence="2" key="1">
    <citation type="submission" date="2018-05" db="EMBL/GenBank/DDBJ databases">
        <authorList>
            <person name="Lanie J.A."/>
            <person name="Ng W.-L."/>
            <person name="Kazmierczak K.M."/>
            <person name="Andrzejewski T.M."/>
            <person name="Davidsen T.M."/>
            <person name="Wayne K.J."/>
            <person name="Tettelin H."/>
            <person name="Glass J.I."/>
            <person name="Rusch D."/>
            <person name="Podicherti R."/>
            <person name="Tsui H.-C.T."/>
            <person name="Winkler M.E."/>
        </authorList>
    </citation>
    <scope>NUCLEOTIDE SEQUENCE</scope>
</reference>
<dbReference type="AlphaFoldDB" id="A0A383B652"/>
<protein>
    <recommendedName>
        <fullName evidence="3">DUF4395 domain-containing protein</fullName>
    </recommendedName>
</protein>
<gene>
    <name evidence="2" type="ORF">METZ01_LOCUS468205</name>
</gene>